<dbReference type="PROSITE" id="PS50002">
    <property type="entry name" value="SH3"/>
    <property type="match status" value="1"/>
</dbReference>
<dbReference type="SMART" id="SM00239">
    <property type="entry name" value="C2"/>
    <property type="match status" value="1"/>
</dbReference>
<evidence type="ECO:0000256" key="6">
    <source>
        <dbReference type="RuleBase" id="RU361133"/>
    </source>
</evidence>
<proteinExistence type="predicted"/>
<dbReference type="GO" id="GO:0004435">
    <property type="term" value="F:phosphatidylinositol-4,5-bisphosphate phospholipase C activity"/>
    <property type="evidence" value="ECO:0007669"/>
    <property type="project" value="UniProtKB-EC"/>
</dbReference>
<evidence type="ECO:0000259" key="7">
    <source>
        <dbReference type="PROSITE" id="PS50001"/>
    </source>
</evidence>
<keyword evidence="3" id="KW-0807">Transducer</keyword>
<dbReference type="SUPFAM" id="SSF51695">
    <property type="entry name" value="PLC-like phosphodiesterases"/>
    <property type="match status" value="1"/>
</dbReference>
<evidence type="ECO:0000259" key="9">
    <source>
        <dbReference type="PROSITE" id="PS50004"/>
    </source>
</evidence>
<dbReference type="SMART" id="SM00148">
    <property type="entry name" value="PLCXc"/>
    <property type="match status" value="1"/>
</dbReference>
<dbReference type="PANTHER" id="PTHR10336">
    <property type="entry name" value="PHOSPHOINOSITIDE-SPECIFIC PHOSPHOLIPASE C FAMILY PROTEIN"/>
    <property type="match status" value="1"/>
</dbReference>
<dbReference type="InterPro" id="IPR000909">
    <property type="entry name" value="PLipase_C_PInositol-sp_X_dom"/>
</dbReference>
<evidence type="ECO:0000256" key="4">
    <source>
        <dbReference type="PROSITE-ProRule" id="PRU00191"/>
    </source>
</evidence>
<dbReference type="SMART" id="SM00252">
    <property type="entry name" value="SH2"/>
    <property type="match status" value="2"/>
</dbReference>
<dbReference type="CDD" id="cd00173">
    <property type="entry name" value="SH2"/>
    <property type="match status" value="1"/>
</dbReference>
<name>A0A8S4A6T1_9EUPU</name>
<dbReference type="Gene3D" id="3.30.505.10">
    <property type="entry name" value="SH2 domain"/>
    <property type="match status" value="2"/>
</dbReference>
<feature type="domain" description="SH2" evidence="7">
    <location>
        <begin position="372"/>
        <end position="460"/>
    </location>
</feature>
<keyword evidence="4" id="KW-0727">SH2 domain</keyword>
<keyword evidence="6" id="KW-0378">Hydrolase</keyword>
<evidence type="ECO:0000256" key="3">
    <source>
        <dbReference type="ARBA" id="ARBA00023224"/>
    </source>
</evidence>
<dbReference type="InterPro" id="IPR001711">
    <property type="entry name" value="PLipase_C_Pinositol-sp_Y"/>
</dbReference>
<evidence type="ECO:0000256" key="2">
    <source>
        <dbReference type="ARBA" id="ARBA00022837"/>
    </source>
</evidence>
<dbReference type="Pfam" id="PF00387">
    <property type="entry name" value="PI-PLC-Y"/>
    <property type="match status" value="1"/>
</dbReference>
<dbReference type="EMBL" id="CAJHNH020007523">
    <property type="protein sequence ID" value="CAG5134716.1"/>
    <property type="molecule type" value="Genomic_DNA"/>
</dbReference>
<dbReference type="SMART" id="SM00149">
    <property type="entry name" value="PLCYc"/>
    <property type="match status" value="1"/>
</dbReference>
<dbReference type="GO" id="GO:0032587">
    <property type="term" value="C:ruffle membrane"/>
    <property type="evidence" value="ECO:0007669"/>
    <property type="project" value="TreeGrafter"/>
</dbReference>
<dbReference type="Gene3D" id="2.60.40.150">
    <property type="entry name" value="C2 domain"/>
    <property type="match status" value="1"/>
</dbReference>
<dbReference type="PROSITE" id="PS50001">
    <property type="entry name" value="SH2"/>
    <property type="match status" value="2"/>
</dbReference>
<feature type="non-terminal residue" evidence="11">
    <location>
        <position position="949"/>
    </location>
</feature>
<dbReference type="InterPro" id="IPR001452">
    <property type="entry name" value="SH3_domain"/>
</dbReference>
<dbReference type="InterPro" id="IPR036860">
    <property type="entry name" value="SH2_dom_sf"/>
</dbReference>
<dbReference type="Gene3D" id="3.20.20.190">
    <property type="entry name" value="Phosphatidylinositol (PI) phosphodiesterase"/>
    <property type="match status" value="2"/>
</dbReference>
<keyword evidence="6" id="KW-0443">Lipid metabolism</keyword>
<feature type="domain" description="SH3" evidence="8">
    <location>
        <begin position="489"/>
        <end position="549"/>
    </location>
</feature>
<dbReference type="Pfam" id="PF00017">
    <property type="entry name" value="SH2"/>
    <property type="match status" value="2"/>
</dbReference>
<feature type="domain" description="C2" evidence="9">
    <location>
        <begin position="740"/>
        <end position="872"/>
    </location>
</feature>
<dbReference type="EC" id="3.1.4.11" evidence="6"/>
<dbReference type="GO" id="GO:0048015">
    <property type="term" value="P:phosphatidylinositol-mediated signaling"/>
    <property type="evidence" value="ECO:0007669"/>
    <property type="project" value="TreeGrafter"/>
</dbReference>
<dbReference type="Gene3D" id="2.30.30.40">
    <property type="entry name" value="SH3 Domains"/>
    <property type="match status" value="1"/>
</dbReference>
<dbReference type="SUPFAM" id="SSF49562">
    <property type="entry name" value="C2 domain (Calcium/lipid-binding domain, CaLB)"/>
    <property type="match status" value="1"/>
</dbReference>
<dbReference type="Pfam" id="PF00388">
    <property type="entry name" value="PI-PLC-X"/>
    <property type="match status" value="1"/>
</dbReference>
<dbReference type="Pfam" id="PF00168">
    <property type="entry name" value="C2"/>
    <property type="match status" value="1"/>
</dbReference>
<evidence type="ECO:0000259" key="8">
    <source>
        <dbReference type="PROSITE" id="PS50002"/>
    </source>
</evidence>
<dbReference type="CDD" id="cd00275">
    <property type="entry name" value="C2_PLC_like"/>
    <property type="match status" value="1"/>
</dbReference>
<evidence type="ECO:0000259" key="10">
    <source>
        <dbReference type="PROSITE" id="PS50008"/>
    </source>
</evidence>
<dbReference type="PROSITE" id="PS50004">
    <property type="entry name" value="C2"/>
    <property type="match status" value="1"/>
</dbReference>
<dbReference type="SUPFAM" id="SSF55550">
    <property type="entry name" value="SH2 domain"/>
    <property type="match status" value="2"/>
</dbReference>
<dbReference type="InterPro" id="IPR000980">
    <property type="entry name" value="SH2"/>
</dbReference>
<dbReference type="SUPFAM" id="SSF50044">
    <property type="entry name" value="SH3-domain"/>
    <property type="match status" value="1"/>
</dbReference>
<dbReference type="PANTHER" id="PTHR10336:SF159">
    <property type="entry name" value="1-PHOSPHATIDYLINOSITOL 4,5-BISPHOSPHATE PHOSPHODIESTERASE GAMMA"/>
    <property type="match status" value="1"/>
</dbReference>
<dbReference type="OrthoDB" id="269822at2759"/>
<dbReference type="PRINTS" id="PR00390">
    <property type="entry name" value="PHPHLIPASEC"/>
</dbReference>
<dbReference type="InterPro" id="IPR017946">
    <property type="entry name" value="PLC-like_Pdiesterase_TIM-brl"/>
</dbReference>
<keyword evidence="6" id="KW-0442">Lipid degradation</keyword>
<sequence length="949" mass="109287">FEDYLFSPLNSIVKPIESTVHHNMDFSLSDYWIASSHNTYLTGDQWRGQSQVETYARCLQMGCRCVELDCWDGPDGKPVVTHGKTLTSKIKVADVLQTIKDNAWVTSDYPLVLSIENHCSLLQQRQLAQLFKEIFQSDLLTEQVDMNETKLPSPNQLKRKIIIKNKKLQGDWKTTDGKQYLDMSDLADAKKHGKLCMKYAAEEKWSVFDVFLTDSLIGFTPHVVSVEEDEIVENCENIYTDFDNSVCEDSEEAHPLSSQLWYHGGIDRSTAELILKEQRFHGDGTFLVRDGHRGDLVLSFYAYGSVSHSIIKECDDGKGHKRYLIGNEVWHDSVAELVEYYYSHRLTYKDKGVSLSLTYAVKRILGFEHEKWYQPDIDRMSAEEFLRAIPLDGVFLVRPSSVPNCFTLSMRYHHRVSHYQIEYKQNKFVIGTFHFASMNKLVDHFYNHPLYKTAKLTCPASEDLKQNEPDEGFYTGTGLYYPPTQQNKMVTVTVIALYDYHATSEDELSFKQGSYITDVVTTDLQWWRGNHAGSVNKLFPANYVKIVEKSEEEGISTGPSEALLRLSECHIDSNIQPGDGMHYFLLTHPTQPIIWVGSHVKAEIDDWLRLILQCKTKIGAESMEIQRQERSKNIAQELSDLVVYFQAVLFNPARQGKFFEISSFSEERIGKDDRFIIQYNQNQISRVYPKFFRLTSTNFDPVPKWNVGCQMVALNYQTPDKYMQINQAMFAQNCRCGYVLKPRFMNSAQYNPSDVLSLTENVEAVVLTVTVLGGRNLGSMTSVVGDMQPFVSVEVLGLPLDCQRERTRISLDKNMLNPVWKNEVFVFHLSCPDLTFIRFEVSSEVNDTSYLGQATFHFKSIRQGYRSVQLLNAYSEPLPMSSLLVHINIKNPKEEAEKNLFRIIEETRKLYMELSTSAQGDKRRDQLQQTEKKLLDYLDRNQNKGYKRT</sequence>
<evidence type="ECO:0000256" key="5">
    <source>
        <dbReference type="PROSITE-ProRule" id="PRU00192"/>
    </source>
</evidence>
<dbReference type="InterPro" id="IPR001192">
    <property type="entry name" value="PI-PLC_fam"/>
</dbReference>
<dbReference type="AlphaFoldDB" id="A0A8S4A6T1"/>
<keyword evidence="1 5" id="KW-0728">SH3 domain</keyword>
<dbReference type="GO" id="GO:0051209">
    <property type="term" value="P:release of sequestered calcium ion into cytosol"/>
    <property type="evidence" value="ECO:0007669"/>
    <property type="project" value="TreeGrafter"/>
</dbReference>
<feature type="domain" description="PI-PLC Y-box" evidence="10">
    <location>
        <begin position="638"/>
        <end position="745"/>
    </location>
</feature>
<dbReference type="Pfam" id="PF14604">
    <property type="entry name" value="SH3_9"/>
    <property type="match status" value="1"/>
</dbReference>
<feature type="domain" description="SH2" evidence="7">
    <location>
        <begin position="261"/>
        <end position="361"/>
    </location>
</feature>
<dbReference type="GO" id="GO:0046488">
    <property type="term" value="P:phosphatidylinositol metabolic process"/>
    <property type="evidence" value="ECO:0007669"/>
    <property type="project" value="TreeGrafter"/>
</dbReference>
<keyword evidence="2" id="KW-0106">Calcium</keyword>
<accession>A0A8S4A6T1</accession>
<comment type="catalytic activity">
    <reaction evidence="6">
        <text>a 1,2-diacyl-sn-glycero-3-phospho-(1D-myo-inositol-4,5-bisphosphate) + H2O = 1D-myo-inositol 1,4,5-trisphosphate + a 1,2-diacyl-sn-glycerol + H(+)</text>
        <dbReference type="Rhea" id="RHEA:33179"/>
        <dbReference type="ChEBI" id="CHEBI:15377"/>
        <dbReference type="ChEBI" id="CHEBI:15378"/>
        <dbReference type="ChEBI" id="CHEBI:17815"/>
        <dbReference type="ChEBI" id="CHEBI:58456"/>
        <dbReference type="ChEBI" id="CHEBI:203600"/>
        <dbReference type="EC" id="3.1.4.11"/>
    </reaction>
</comment>
<dbReference type="GO" id="GO:0016042">
    <property type="term" value="P:lipid catabolic process"/>
    <property type="evidence" value="ECO:0007669"/>
    <property type="project" value="UniProtKB-KW"/>
</dbReference>
<dbReference type="PROSITE" id="PS50007">
    <property type="entry name" value="PIPLC_X_DOMAIN"/>
    <property type="match status" value="1"/>
</dbReference>
<reference evidence="11" key="1">
    <citation type="submission" date="2021-04" db="EMBL/GenBank/DDBJ databases">
        <authorList>
            <consortium name="Molecular Ecology Group"/>
        </authorList>
    </citation>
    <scope>NUCLEOTIDE SEQUENCE</scope>
</reference>
<comment type="caution">
    <text evidence="11">The sequence shown here is derived from an EMBL/GenBank/DDBJ whole genome shotgun (WGS) entry which is preliminary data.</text>
</comment>
<dbReference type="Proteomes" id="UP000678393">
    <property type="component" value="Unassembled WGS sequence"/>
</dbReference>
<dbReference type="PRINTS" id="PR00401">
    <property type="entry name" value="SH2DOMAIN"/>
</dbReference>
<organism evidence="11 12">
    <name type="scientific">Candidula unifasciata</name>
    <dbReference type="NCBI Taxonomy" id="100452"/>
    <lineage>
        <taxon>Eukaryota</taxon>
        <taxon>Metazoa</taxon>
        <taxon>Spiralia</taxon>
        <taxon>Lophotrochozoa</taxon>
        <taxon>Mollusca</taxon>
        <taxon>Gastropoda</taxon>
        <taxon>Heterobranchia</taxon>
        <taxon>Euthyneura</taxon>
        <taxon>Panpulmonata</taxon>
        <taxon>Eupulmonata</taxon>
        <taxon>Stylommatophora</taxon>
        <taxon>Helicina</taxon>
        <taxon>Helicoidea</taxon>
        <taxon>Geomitridae</taxon>
        <taxon>Candidula</taxon>
    </lineage>
</organism>
<evidence type="ECO:0000256" key="1">
    <source>
        <dbReference type="ARBA" id="ARBA00022443"/>
    </source>
</evidence>
<evidence type="ECO:0000313" key="12">
    <source>
        <dbReference type="Proteomes" id="UP000678393"/>
    </source>
</evidence>
<dbReference type="InterPro" id="IPR035892">
    <property type="entry name" value="C2_domain_sf"/>
</dbReference>
<dbReference type="InterPro" id="IPR036028">
    <property type="entry name" value="SH3-like_dom_sf"/>
</dbReference>
<dbReference type="InterPro" id="IPR000008">
    <property type="entry name" value="C2_dom"/>
</dbReference>
<keyword evidence="12" id="KW-1185">Reference proteome</keyword>
<protein>
    <recommendedName>
        <fullName evidence="6">Phosphoinositide phospholipase C</fullName>
        <ecNumber evidence="6">3.1.4.11</ecNumber>
    </recommendedName>
</protein>
<dbReference type="SMART" id="SM00326">
    <property type="entry name" value="SH3"/>
    <property type="match status" value="1"/>
</dbReference>
<gene>
    <name evidence="11" type="ORF">CUNI_LOCUS20274</name>
</gene>
<dbReference type="PROSITE" id="PS50008">
    <property type="entry name" value="PIPLC_Y_DOMAIN"/>
    <property type="match status" value="1"/>
</dbReference>
<evidence type="ECO:0000313" key="11">
    <source>
        <dbReference type="EMBL" id="CAG5134716.1"/>
    </source>
</evidence>